<comment type="caution">
    <text evidence="1">The sequence shown here is derived from an EMBL/GenBank/DDBJ whole genome shotgun (WGS) entry which is preliminary data.</text>
</comment>
<evidence type="ECO:0000313" key="1">
    <source>
        <dbReference type="EMBL" id="RRR69758.1"/>
    </source>
</evidence>
<organism evidence="1 2">
    <name type="scientific">Candidatus Viridilinea halotolerans</name>
    <dbReference type="NCBI Taxonomy" id="2491704"/>
    <lineage>
        <taxon>Bacteria</taxon>
        <taxon>Bacillati</taxon>
        <taxon>Chloroflexota</taxon>
        <taxon>Chloroflexia</taxon>
        <taxon>Chloroflexales</taxon>
        <taxon>Chloroflexineae</taxon>
        <taxon>Oscillochloridaceae</taxon>
        <taxon>Candidatus Viridilinea</taxon>
    </lineage>
</organism>
<dbReference type="InterPro" id="IPR021145">
    <property type="entry name" value="Portal_protein_SPP1_Gp6-like"/>
</dbReference>
<reference evidence="1 2" key="1">
    <citation type="submission" date="2018-12" db="EMBL/GenBank/DDBJ databases">
        <title>Genome Sequence of Candidatus Viridilinea halotolerans isolated from saline sulfide-rich spring.</title>
        <authorList>
            <person name="Grouzdev D.S."/>
            <person name="Burganskaya E.I."/>
            <person name="Krutkina M.S."/>
            <person name="Sukhacheva M.V."/>
            <person name="Gorlenko V.M."/>
        </authorList>
    </citation>
    <scope>NUCLEOTIDE SEQUENCE [LARGE SCALE GENOMIC DNA]</scope>
    <source>
        <strain evidence="1">Chok-6</strain>
    </source>
</reference>
<dbReference type="Proteomes" id="UP000280307">
    <property type="component" value="Unassembled WGS sequence"/>
</dbReference>
<protein>
    <submittedName>
        <fullName evidence="1">Phage portal protein</fullName>
    </submittedName>
</protein>
<evidence type="ECO:0000313" key="2">
    <source>
        <dbReference type="Proteomes" id="UP000280307"/>
    </source>
</evidence>
<dbReference type="Pfam" id="PF05133">
    <property type="entry name" value="SPP1_portal"/>
    <property type="match status" value="1"/>
</dbReference>
<proteinExistence type="predicted"/>
<dbReference type="EMBL" id="RSAS01000590">
    <property type="protein sequence ID" value="RRR69758.1"/>
    <property type="molecule type" value="Genomic_DNA"/>
</dbReference>
<accession>A0A426TW59</accession>
<gene>
    <name evidence="1" type="ORF">EI684_14740</name>
</gene>
<name>A0A426TW59_9CHLR</name>
<dbReference type="AlphaFoldDB" id="A0A426TW59"/>
<sequence length="449" mass="49869">MSPPLLIPMNDQTLLRCVRALTGKYERITRGFDYYDGTVQLPVIAERLREVYHQLNAVGMENWAAVVVDSMTDRITLRGFTGPDAETTRHCQEAWTATDLMLEAADAHEMALIGGEAYVIAWRDAGDAPLECYANDPRNCHVFYDTARPNQPVLACKWWDDPEADDGSARFLKVYTAETMATYRASLRIDDPSGRMQPERFTAVDSPAPNPFGVIPVFHLRPRRRAVSELDAVTAIQDGINILLANMLITAEFNAAPMKYVISNAEGMEDLVTAPNRIWTIPAGDGQSGAGQTQVGQFGAADLGNYLNAVEQLINALSSITRTPKHYFQLGQNAPSGEALKVMEAPLVKKCRDRMDRFTPTYRRLGAFLCLLQGQKDVDPAQIRVEWGDPETEQPLQHAQVETARAQSIVMKREAGISRVQGLRELGYTEEQIAAMDAEEEGKNHERAA</sequence>